<evidence type="ECO:0000313" key="3">
    <source>
        <dbReference type="Proteomes" id="UP000077684"/>
    </source>
</evidence>
<dbReference type="EMBL" id="LWDE02000773">
    <property type="protein sequence ID" value="KAE8245007.1"/>
    <property type="molecule type" value="Genomic_DNA"/>
</dbReference>
<protein>
    <recommendedName>
        <fullName evidence="4">H-type lectin domain-containing protein</fullName>
    </recommendedName>
</protein>
<organism evidence="2 3">
    <name type="scientific">Tilletia controversa</name>
    <name type="common">dwarf bunt fungus</name>
    <dbReference type="NCBI Taxonomy" id="13291"/>
    <lineage>
        <taxon>Eukaryota</taxon>
        <taxon>Fungi</taxon>
        <taxon>Dikarya</taxon>
        <taxon>Basidiomycota</taxon>
        <taxon>Ustilaginomycotina</taxon>
        <taxon>Exobasidiomycetes</taxon>
        <taxon>Tilletiales</taxon>
        <taxon>Tilletiaceae</taxon>
        <taxon>Tilletia</taxon>
    </lineage>
</organism>
<keyword evidence="3" id="KW-1185">Reference proteome</keyword>
<reference evidence="2" key="2">
    <citation type="journal article" date="2019" name="IMA Fungus">
        <title>Genome sequencing and comparison of five Tilletia species to identify candidate genes for the detection of regulated species infecting wheat.</title>
        <authorList>
            <person name="Nguyen H.D.T."/>
            <person name="Sultana T."/>
            <person name="Kesanakurti P."/>
            <person name="Hambleton S."/>
        </authorList>
    </citation>
    <scope>NUCLEOTIDE SEQUENCE</scope>
    <source>
        <strain evidence="2">DAOMC 236426</strain>
    </source>
</reference>
<sequence length="1044" mass="113508">MSLLLAPYNNAMRLGQGFNSYTQQICIDDAVIIDQAREENVLNNFGLTMKMLAEQTGTISALERIPGLVESDIKTSTTPLAHAQLPPTTDSLAPGPNDSASFSFKTGGGAGASSSAPPRKPAAKAPTAEERKAQGQKNLDSAAAANADAMSVGEMQDKFDTNKTRIDELLEQNTQSVKQEEGHIQLPWSAEEAEGPGQIVTYSSKFVNKLSEVTDEMSISGSLSIKYGGIGGSGSGAFFDAEKTSNQTFADTFISGFLEGGEFNALVLIKVHNKNKKRDIQAEAKVALTAGPVEVAAQGNVKLAEENITNNSETSVYVRWCGGGNITPYGAEWNIKSAMAAAARFPALVSLFPQRTHAILSKYRSLRSFLLLQPVQLSPLRYELAQLYTNMLLDAFMEYKSLSKRISGQIGDIQAGLKQFLPVDVSMRPNRSSGLIAADLTFFPATLTGLDEARRAIRSQMNMIIAEVDELTDHPELGSDPKRVQKWVGPSSFSILLPEVDLRNTRKRTNHAPLAVTRINTVDKPEEAPTDDSDVDAPPLFNPNSCLLRPSSAEQGKLADLQWQSYGIGASYQVSPPVGDQDRGQPFCTLDFAQSDESITEITAIVDDQKRLTSLVLGYSNGLICTFGAPVDQLDVDSALQIHKLELLDPAIHRILAGQIQVLTYSDSNSELKQRVVGLSIGISDTKKLETFYTPSDVETGKVEKHHFGVPASGLKLAGLWGRMQEDGLEPCITRLGFVWGSVSAGTDTSGDQNGRPKTITSVSRSLWPKTRENNVLNEVKFPYTLLGEPRLLLAPHYLKSAAKDKDSRDTESMERLVFSARATPKKVDEKGFELEARVRHGEDALFVNWMVLPEFESARMESGEVELAGSTRQTYQEAPIGFARPFPADMTPDIRCWITTITAYADQPGGTLHVKASVVPDSYTSTGFRLAVNSFSETKIEKISLGWIAHAKPAKSNADFVSGDLLVDKWEDGKKKIDLGTTLTDKPVSQFVGINELEASTSNLISVAATFLPETSKEAVYLNVCTFGPSQVKKVGLAWIVSM</sequence>
<feature type="region of interest" description="Disordered" evidence="1">
    <location>
        <begin position="78"/>
        <end position="140"/>
    </location>
</feature>
<evidence type="ECO:0008006" key="4">
    <source>
        <dbReference type="Google" id="ProtNLM"/>
    </source>
</evidence>
<evidence type="ECO:0000313" key="2">
    <source>
        <dbReference type="EMBL" id="KAE8245007.1"/>
    </source>
</evidence>
<proteinExistence type="predicted"/>
<gene>
    <name evidence="2" type="ORF">A4X06_0g5862</name>
</gene>
<accession>A0A8X7MQK5</accession>
<evidence type="ECO:0000256" key="1">
    <source>
        <dbReference type="SAM" id="MobiDB-lite"/>
    </source>
</evidence>
<dbReference type="Proteomes" id="UP000077684">
    <property type="component" value="Unassembled WGS sequence"/>
</dbReference>
<reference evidence="2" key="1">
    <citation type="submission" date="2016-04" db="EMBL/GenBank/DDBJ databases">
        <authorList>
            <person name="Nguyen H.D."/>
            <person name="Samba Siva P."/>
            <person name="Cullis J."/>
            <person name="Levesque C.A."/>
            <person name="Hambleton S."/>
        </authorList>
    </citation>
    <scope>NUCLEOTIDE SEQUENCE</scope>
    <source>
        <strain evidence="2">DAOMC 236426</strain>
    </source>
</reference>
<dbReference type="Gene3D" id="2.60.40.2080">
    <property type="match status" value="1"/>
</dbReference>
<comment type="caution">
    <text evidence="2">The sequence shown here is derived from an EMBL/GenBank/DDBJ whole genome shotgun (WGS) entry which is preliminary data.</text>
</comment>
<dbReference type="AlphaFoldDB" id="A0A8X7MQK5"/>
<name>A0A8X7MQK5_9BASI</name>
<dbReference type="InterPro" id="IPR037221">
    <property type="entry name" value="H-type_lectin_dom_sf"/>
</dbReference>